<evidence type="ECO:0000313" key="9">
    <source>
        <dbReference type="EMBL" id="SOC80879.1"/>
    </source>
</evidence>
<dbReference type="InterPro" id="IPR017475">
    <property type="entry name" value="EPS_sugar_tfrase"/>
</dbReference>
<evidence type="ECO:0000259" key="8">
    <source>
        <dbReference type="Pfam" id="PF02397"/>
    </source>
</evidence>
<evidence type="ECO:0000256" key="7">
    <source>
        <dbReference type="SAM" id="Phobius"/>
    </source>
</evidence>
<evidence type="ECO:0000256" key="2">
    <source>
        <dbReference type="ARBA" id="ARBA00006464"/>
    </source>
</evidence>
<dbReference type="Pfam" id="PF02397">
    <property type="entry name" value="Bac_transf"/>
    <property type="match status" value="1"/>
</dbReference>
<keyword evidence="6 7" id="KW-0472">Membrane</keyword>
<organism evidence="9 10">
    <name type="scientific">Salinimicrobium sediminis</name>
    <dbReference type="NCBI Taxonomy" id="1343891"/>
    <lineage>
        <taxon>Bacteria</taxon>
        <taxon>Pseudomonadati</taxon>
        <taxon>Bacteroidota</taxon>
        <taxon>Flavobacteriia</taxon>
        <taxon>Flavobacteriales</taxon>
        <taxon>Flavobacteriaceae</taxon>
        <taxon>Salinimicrobium</taxon>
    </lineage>
</organism>
<dbReference type="InterPro" id="IPR003362">
    <property type="entry name" value="Bact_transf"/>
</dbReference>
<reference evidence="10" key="1">
    <citation type="submission" date="2017-09" db="EMBL/GenBank/DDBJ databases">
        <authorList>
            <person name="Varghese N."/>
            <person name="Submissions S."/>
        </authorList>
    </citation>
    <scope>NUCLEOTIDE SEQUENCE [LARGE SCALE GENOMIC DNA]</scope>
    <source>
        <strain evidence="10">CGMCC 1.12641</strain>
    </source>
</reference>
<feature type="transmembrane region" description="Helical" evidence="7">
    <location>
        <begin position="60"/>
        <end position="81"/>
    </location>
</feature>
<dbReference type="PANTHER" id="PTHR30576">
    <property type="entry name" value="COLANIC BIOSYNTHESIS UDP-GLUCOSE LIPID CARRIER TRANSFERASE"/>
    <property type="match status" value="1"/>
</dbReference>
<keyword evidence="3 9" id="KW-0808">Transferase</keyword>
<feature type="transmembrane region" description="Helical" evidence="7">
    <location>
        <begin position="322"/>
        <end position="344"/>
    </location>
</feature>
<dbReference type="PANTHER" id="PTHR30576:SF0">
    <property type="entry name" value="UNDECAPRENYL-PHOSPHATE N-ACETYLGALACTOSAMINYL 1-PHOSPHATE TRANSFERASE-RELATED"/>
    <property type="match status" value="1"/>
</dbReference>
<protein>
    <submittedName>
        <fullName evidence="9">Exopolysaccharide biosynthesis polyprenyl glycosylphosphotransferase</fullName>
    </submittedName>
</protein>
<keyword evidence="5 7" id="KW-1133">Transmembrane helix</keyword>
<evidence type="ECO:0000313" key="10">
    <source>
        <dbReference type="Proteomes" id="UP000219193"/>
    </source>
</evidence>
<dbReference type="GO" id="GO:0016020">
    <property type="term" value="C:membrane"/>
    <property type="evidence" value="ECO:0007669"/>
    <property type="project" value="UniProtKB-SubCell"/>
</dbReference>
<evidence type="ECO:0000256" key="6">
    <source>
        <dbReference type="ARBA" id="ARBA00023136"/>
    </source>
</evidence>
<accession>A0A285X8X5</accession>
<proteinExistence type="inferred from homology"/>
<comment type="subcellular location">
    <subcellularLocation>
        <location evidence="1">Membrane</location>
        <topology evidence="1">Multi-pass membrane protein</topology>
    </subcellularLocation>
</comment>
<feature type="transmembrane region" description="Helical" evidence="7">
    <location>
        <begin position="157"/>
        <end position="177"/>
    </location>
</feature>
<dbReference type="GO" id="GO:0016780">
    <property type="term" value="F:phosphotransferase activity, for other substituted phosphate groups"/>
    <property type="evidence" value="ECO:0007669"/>
    <property type="project" value="TreeGrafter"/>
</dbReference>
<evidence type="ECO:0000256" key="4">
    <source>
        <dbReference type="ARBA" id="ARBA00022692"/>
    </source>
</evidence>
<evidence type="ECO:0000256" key="1">
    <source>
        <dbReference type="ARBA" id="ARBA00004141"/>
    </source>
</evidence>
<evidence type="ECO:0000256" key="5">
    <source>
        <dbReference type="ARBA" id="ARBA00022989"/>
    </source>
</evidence>
<comment type="similarity">
    <text evidence="2">Belongs to the bacterial sugar transferase family.</text>
</comment>
<dbReference type="Proteomes" id="UP000219193">
    <property type="component" value="Unassembled WGS sequence"/>
</dbReference>
<feature type="transmembrane region" description="Helical" evidence="7">
    <location>
        <begin position="125"/>
        <end position="145"/>
    </location>
</feature>
<keyword evidence="10" id="KW-1185">Reference proteome</keyword>
<keyword evidence="4 7" id="KW-0812">Transmembrane</keyword>
<dbReference type="Gene3D" id="3.40.50.720">
    <property type="entry name" value="NAD(P)-binding Rossmann-like Domain"/>
    <property type="match status" value="1"/>
</dbReference>
<dbReference type="EMBL" id="OCMF01000003">
    <property type="protein sequence ID" value="SOC80879.1"/>
    <property type="molecule type" value="Genomic_DNA"/>
</dbReference>
<dbReference type="AlphaFoldDB" id="A0A285X8X5"/>
<feature type="domain" description="Bacterial sugar transferase" evidence="8">
    <location>
        <begin position="321"/>
        <end position="502"/>
    </location>
</feature>
<dbReference type="NCBIfam" id="TIGR03025">
    <property type="entry name" value="EPS_sugtrans"/>
    <property type="match status" value="1"/>
</dbReference>
<gene>
    <name evidence="9" type="ORF">SAMN06296241_2442</name>
</gene>
<name>A0A285X8X5_9FLAO</name>
<evidence type="ECO:0000256" key="3">
    <source>
        <dbReference type="ARBA" id="ARBA00022679"/>
    </source>
</evidence>
<sequence>MDLEGDPKVFFQENMSETELLKKVRGSGYSALNSSVSLGSKHFYMPHKKNLHFEISERKVFLRLFDIIWVLFALYFVGILFQLDYFHIEQEAWHYSAVLAIYLTLFLGIFELYDLQKASKYYKVLQNAVLATSVTVLFYLMTPVITPELPYNRVQILYFFLTIVSTLLLWRFCYIALISTPRFYRRVLIIGEPLEVELVASHLQKSDPNYSVIGFVNPGAEKVVDSQEIGLEEFPQEDLSQTIRKHSIDEVLISDVTSATMPGLYEQVLMLLKQGFPVKDFNEVYEDKTSRIPVQHIERNFYQFFPLSRSNDNKFYIFFHRLADVLISIIGLGVGCLILPFVYLGNLVANKGCLFYRQERVGKNGRVFTIIKFRTMRCDAEPNGAVWATKNDLRITRFGKFLRRSRLDEFPQFFNILKGEMSLIGPRPERPVFVEELASLIPFYDTRHFVKPGLTGWAQVMTEYADSHADSLEKLQYDLYYIKHRNIFLDITILTKTLSTVIFFRGQ</sequence>
<feature type="transmembrane region" description="Helical" evidence="7">
    <location>
        <begin position="93"/>
        <end position="113"/>
    </location>
</feature>